<keyword evidence="2" id="KW-1185">Reference proteome</keyword>
<accession>A0ACC2U329</accession>
<protein>
    <submittedName>
        <fullName evidence="1">Uncharacterized protein</fullName>
    </submittedName>
</protein>
<organism evidence="1 2">
    <name type="scientific">Entomophthora muscae</name>
    <dbReference type="NCBI Taxonomy" id="34485"/>
    <lineage>
        <taxon>Eukaryota</taxon>
        <taxon>Fungi</taxon>
        <taxon>Fungi incertae sedis</taxon>
        <taxon>Zoopagomycota</taxon>
        <taxon>Entomophthoromycotina</taxon>
        <taxon>Entomophthoromycetes</taxon>
        <taxon>Entomophthorales</taxon>
        <taxon>Entomophthoraceae</taxon>
        <taxon>Entomophthora</taxon>
    </lineage>
</organism>
<dbReference type="EMBL" id="QTSX02001500">
    <property type="protein sequence ID" value="KAJ9081091.1"/>
    <property type="molecule type" value="Genomic_DNA"/>
</dbReference>
<dbReference type="Proteomes" id="UP001165960">
    <property type="component" value="Unassembled WGS sequence"/>
</dbReference>
<proteinExistence type="predicted"/>
<sequence>MKTARYEDKSKKRRRGAVADDPKPSANKATDEILKFTPNLVSEASLKPNDPHDTISLVGISNSDLSDTSAVLPKEKRKKLRANTSSVLSETFLRELNEEPVGALPLNLQLLFQAYKTS</sequence>
<evidence type="ECO:0000313" key="1">
    <source>
        <dbReference type="EMBL" id="KAJ9081091.1"/>
    </source>
</evidence>
<comment type="caution">
    <text evidence="1">The sequence shown here is derived from an EMBL/GenBank/DDBJ whole genome shotgun (WGS) entry which is preliminary data.</text>
</comment>
<gene>
    <name evidence="1" type="ORF">DSO57_1018398</name>
</gene>
<reference evidence="1" key="1">
    <citation type="submission" date="2022-04" db="EMBL/GenBank/DDBJ databases">
        <title>Genome of the entomopathogenic fungus Entomophthora muscae.</title>
        <authorList>
            <person name="Elya C."/>
            <person name="Lovett B.R."/>
            <person name="Lee E."/>
            <person name="Macias A.M."/>
            <person name="Hajek A.E."/>
            <person name="De Bivort B.L."/>
            <person name="Kasson M.T."/>
            <person name="De Fine Licht H.H."/>
            <person name="Stajich J.E."/>
        </authorList>
    </citation>
    <scope>NUCLEOTIDE SEQUENCE</scope>
    <source>
        <strain evidence="1">Berkeley</strain>
    </source>
</reference>
<evidence type="ECO:0000313" key="2">
    <source>
        <dbReference type="Proteomes" id="UP001165960"/>
    </source>
</evidence>
<name>A0ACC2U329_9FUNG</name>